<dbReference type="EMBL" id="SJTG01000007">
    <property type="protein sequence ID" value="TCI06109.1"/>
    <property type="molecule type" value="Genomic_DNA"/>
</dbReference>
<gene>
    <name evidence="1" type="ORF">EZM97_34835</name>
</gene>
<proteinExistence type="predicted"/>
<keyword evidence="2" id="KW-1185">Reference proteome</keyword>
<dbReference type="AlphaFoldDB" id="A0A4R0YKS2"/>
<evidence type="ECO:0008006" key="3">
    <source>
        <dbReference type="Google" id="ProtNLM"/>
    </source>
</evidence>
<evidence type="ECO:0000313" key="2">
    <source>
        <dbReference type="Proteomes" id="UP000291822"/>
    </source>
</evidence>
<comment type="caution">
    <text evidence="1">The sequence shown here is derived from an EMBL/GenBank/DDBJ whole genome shotgun (WGS) entry which is preliminary data.</text>
</comment>
<dbReference type="InterPro" id="IPR021799">
    <property type="entry name" value="PIN-like_prokaryotic"/>
</dbReference>
<dbReference type="Pfam" id="PF11848">
    <property type="entry name" value="DUF3368"/>
    <property type="match status" value="1"/>
</dbReference>
<dbReference type="SUPFAM" id="SSF88723">
    <property type="entry name" value="PIN domain-like"/>
    <property type="match status" value="1"/>
</dbReference>
<dbReference type="RefSeq" id="WP_131152535.1">
    <property type="nucleotide sequence ID" value="NZ_SJTG01000007.1"/>
</dbReference>
<name>A0A4R0YKS2_9GAMM</name>
<organism evidence="1 2">
    <name type="scientific">Dyella soli</name>
    <dbReference type="NCBI Taxonomy" id="522319"/>
    <lineage>
        <taxon>Bacteria</taxon>
        <taxon>Pseudomonadati</taxon>
        <taxon>Pseudomonadota</taxon>
        <taxon>Gammaproteobacteria</taxon>
        <taxon>Lysobacterales</taxon>
        <taxon>Rhodanobacteraceae</taxon>
        <taxon>Dyella</taxon>
    </lineage>
</organism>
<dbReference type="InterPro" id="IPR029060">
    <property type="entry name" value="PIN-like_dom_sf"/>
</dbReference>
<evidence type="ECO:0000313" key="1">
    <source>
        <dbReference type="EMBL" id="TCI06109.1"/>
    </source>
</evidence>
<protein>
    <recommendedName>
        <fullName evidence="3">DUF3368 domain-containing protein</fullName>
    </recommendedName>
</protein>
<reference evidence="1 2" key="1">
    <citation type="submission" date="2019-02" db="EMBL/GenBank/DDBJ databases">
        <title>Dyella amyloliquefaciens sp. nov., isolated from forest soil.</title>
        <authorList>
            <person name="Gao Z.-H."/>
            <person name="Qiu L.-H."/>
        </authorList>
    </citation>
    <scope>NUCLEOTIDE SEQUENCE [LARGE SCALE GENOMIC DNA]</scope>
    <source>
        <strain evidence="1 2">KACC 12747</strain>
    </source>
</reference>
<sequence length="175" mass="19075">MAILVSDTSVLIDLERGQLLEQVFSSGLTFVVPDFLYQKELEDTNGPYLRKLGLGVLTLSGCEMLLVQAIRASRSSLSVPDCSALVCALRKEHVLLAGDGALRDEAKAKGVDVRGLFWVLDHLEASSHVSPADLHAALLQISSHRRCRLPRNEVSERLQRWDPGGKNDDGTVVSG</sequence>
<accession>A0A4R0YKS2</accession>
<dbReference type="Proteomes" id="UP000291822">
    <property type="component" value="Unassembled WGS sequence"/>
</dbReference>